<name>A0A2P2M6J9_RHIMU</name>
<protein>
    <submittedName>
        <fullName evidence="2">Uncharacterized protein</fullName>
    </submittedName>
</protein>
<sequence length="54" mass="6441">MGSNYLKNYINKDIAVCKAEKRSERKRLTRERETEAKIEKQQKKKRREIGGHGH</sequence>
<feature type="region of interest" description="Disordered" evidence="1">
    <location>
        <begin position="22"/>
        <end position="54"/>
    </location>
</feature>
<dbReference type="AlphaFoldDB" id="A0A2P2M6J9"/>
<accession>A0A2P2M6J9</accession>
<dbReference type="EMBL" id="GGEC01045369">
    <property type="protein sequence ID" value="MBX25853.1"/>
    <property type="molecule type" value="Transcribed_RNA"/>
</dbReference>
<proteinExistence type="predicted"/>
<evidence type="ECO:0000313" key="2">
    <source>
        <dbReference type="EMBL" id="MBX25853.1"/>
    </source>
</evidence>
<evidence type="ECO:0000256" key="1">
    <source>
        <dbReference type="SAM" id="MobiDB-lite"/>
    </source>
</evidence>
<reference evidence="2" key="1">
    <citation type="submission" date="2018-02" db="EMBL/GenBank/DDBJ databases">
        <title>Rhizophora mucronata_Transcriptome.</title>
        <authorList>
            <person name="Meera S.P."/>
            <person name="Sreeshan A."/>
            <person name="Augustine A."/>
        </authorList>
    </citation>
    <scope>NUCLEOTIDE SEQUENCE</scope>
    <source>
        <tissue evidence="2">Leaf</tissue>
    </source>
</reference>
<organism evidence="2">
    <name type="scientific">Rhizophora mucronata</name>
    <name type="common">Asiatic mangrove</name>
    <dbReference type="NCBI Taxonomy" id="61149"/>
    <lineage>
        <taxon>Eukaryota</taxon>
        <taxon>Viridiplantae</taxon>
        <taxon>Streptophyta</taxon>
        <taxon>Embryophyta</taxon>
        <taxon>Tracheophyta</taxon>
        <taxon>Spermatophyta</taxon>
        <taxon>Magnoliopsida</taxon>
        <taxon>eudicotyledons</taxon>
        <taxon>Gunneridae</taxon>
        <taxon>Pentapetalae</taxon>
        <taxon>rosids</taxon>
        <taxon>fabids</taxon>
        <taxon>Malpighiales</taxon>
        <taxon>Rhizophoraceae</taxon>
        <taxon>Rhizophora</taxon>
    </lineage>
</organism>
<feature type="compositionally biased region" description="Basic and acidic residues" evidence="1">
    <location>
        <begin position="30"/>
        <end position="41"/>
    </location>
</feature>